<dbReference type="OrthoDB" id="501813at2"/>
<organism evidence="1 2">
    <name type="scientific">Brunnivagina elsteri CCALA 953</name>
    <dbReference type="NCBI Taxonomy" id="987040"/>
    <lineage>
        <taxon>Bacteria</taxon>
        <taxon>Bacillati</taxon>
        <taxon>Cyanobacteriota</taxon>
        <taxon>Cyanophyceae</taxon>
        <taxon>Nostocales</taxon>
        <taxon>Calotrichaceae</taxon>
        <taxon>Brunnivagina</taxon>
    </lineage>
</organism>
<dbReference type="InterPro" id="IPR036188">
    <property type="entry name" value="FAD/NAD-bd_sf"/>
</dbReference>
<dbReference type="EMBL" id="NTFS01000186">
    <property type="protein sequence ID" value="PAX52931.1"/>
    <property type="molecule type" value="Genomic_DNA"/>
</dbReference>
<accession>A0A2A2TGW8</accession>
<reference evidence="1 2" key="1">
    <citation type="submission" date="2017-08" db="EMBL/GenBank/DDBJ databases">
        <title>Draft genome sequence of filamentous cyanobacterium Calothrix elsteri CCALA 953.</title>
        <authorList>
            <person name="Gagunashvili A.N."/>
            <person name="Elster J."/>
            <person name="Andresson O.S."/>
        </authorList>
    </citation>
    <scope>NUCLEOTIDE SEQUENCE [LARGE SCALE GENOMIC DNA]</scope>
    <source>
        <strain evidence="1 2">CCALA 953</strain>
    </source>
</reference>
<evidence type="ECO:0000313" key="2">
    <source>
        <dbReference type="Proteomes" id="UP000218238"/>
    </source>
</evidence>
<name>A0A2A2TGW8_9CYAN</name>
<dbReference type="AlphaFoldDB" id="A0A2A2TGW8"/>
<dbReference type="RefSeq" id="WP_095722772.1">
    <property type="nucleotide sequence ID" value="NZ_NTFS01000186.1"/>
</dbReference>
<dbReference type="Pfam" id="PF12831">
    <property type="entry name" value="FAD_oxidored"/>
    <property type="match status" value="1"/>
</dbReference>
<gene>
    <name evidence="1" type="ORF">CK510_16655</name>
</gene>
<keyword evidence="2" id="KW-1185">Reference proteome</keyword>
<protein>
    <submittedName>
        <fullName evidence="1">FAD-dependent oxidoreductase</fullName>
    </submittedName>
</protein>
<dbReference type="Proteomes" id="UP000218238">
    <property type="component" value="Unassembled WGS sequence"/>
</dbReference>
<dbReference type="SUPFAM" id="SSF51905">
    <property type="entry name" value="FAD/NAD(P)-binding domain"/>
    <property type="match status" value="1"/>
</dbReference>
<evidence type="ECO:0000313" key="1">
    <source>
        <dbReference type="EMBL" id="PAX52931.1"/>
    </source>
</evidence>
<proteinExistence type="predicted"/>
<comment type="caution">
    <text evidence="1">The sequence shown here is derived from an EMBL/GenBank/DDBJ whole genome shotgun (WGS) entry which is preliminary data.</text>
</comment>
<sequence length="553" mass="60404">MYQMEAAFQAVSRSYDIICFGDEVPGILALVCAAREFYRRTNQYPRSLLLFKGNSKFGIGGHLVRGGLAYLDRSSVPVTIQQERQLDTFGDSPAIYQEFLSKSRVEQIALDPKKADFALREMLRETRADILSNVEIKSVVQQGHKISGIELTKGEIYFAKQFIDCTVNAELAQATVGVGKYKGFETIGLPNCELSVTLVFETQGLSVEKLQNIEYQYLKRFTNLADKEAQALLNIAAGNDANYAEELRKDLVDKKGYFKAIAVGKDYLDIRSPALSIAYHGFRGTKLDLATSTGIFDNGNVALLSRDTPVGSGYCDRMSWNALLFRVSGDEAEILARGKAQPTLKMIDEMLFVTSWLRSLGAVDVKPARELYIRHAGNITNVVEPLTGAKMLAGGVPANEALGTFGYHCYLGGAIQGIIQGMEERAKNKGLGNQDFCNQGFGNLAFLTPPLFNIGIQHALMKYVPNLAVVGPCSGFEGYACLPGRSVEFNCGVGQGVGIAAGIALEQDREINEVSNKEVQDVMETIGILPQIYGTTNEVAAAQLDNFEHSLTA</sequence>